<dbReference type="EMBL" id="CM037151">
    <property type="protein sequence ID" value="KAH7843815.1"/>
    <property type="molecule type" value="Genomic_DNA"/>
</dbReference>
<gene>
    <name evidence="1" type="ORF">Vadar_021057</name>
</gene>
<comment type="caution">
    <text evidence="1">The sequence shown here is derived from an EMBL/GenBank/DDBJ whole genome shotgun (WGS) entry which is preliminary data.</text>
</comment>
<evidence type="ECO:0000313" key="2">
    <source>
        <dbReference type="Proteomes" id="UP000828048"/>
    </source>
</evidence>
<keyword evidence="2" id="KW-1185">Reference proteome</keyword>
<reference evidence="1 2" key="1">
    <citation type="journal article" date="2021" name="Hortic Res">
        <title>High-quality reference genome and annotation aids understanding of berry development for evergreen blueberry (Vaccinium darrowii).</title>
        <authorList>
            <person name="Yu J."/>
            <person name="Hulse-Kemp A.M."/>
            <person name="Babiker E."/>
            <person name="Staton M."/>
        </authorList>
    </citation>
    <scope>NUCLEOTIDE SEQUENCE [LARGE SCALE GENOMIC DNA]</scope>
    <source>
        <strain evidence="2">cv. NJ 8807/NJ 8810</strain>
        <tissue evidence="1">Young leaf</tissue>
    </source>
</reference>
<dbReference type="Proteomes" id="UP000828048">
    <property type="component" value="Chromosome 1"/>
</dbReference>
<name>A0ACB7XTM8_9ERIC</name>
<evidence type="ECO:0000313" key="1">
    <source>
        <dbReference type="EMBL" id="KAH7843815.1"/>
    </source>
</evidence>
<protein>
    <submittedName>
        <fullName evidence="1">Uncharacterized protein</fullName>
    </submittedName>
</protein>
<organism evidence="1 2">
    <name type="scientific">Vaccinium darrowii</name>
    <dbReference type="NCBI Taxonomy" id="229202"/>
    <lineage>
        <taxon>Eukaryota</taxon>
        <taxon>Viridiplantae</taxon>
        <taxon>Streptophyta</taxon>
        <taxon>Embryophyta</taxon>
        <taxon>Tracheophyta</taxon>
        <taxon>Spermatophyta</taxon>
        <taxon>Magnoliopsida</taxon>
        <taxon>eudicotyledons</taxon>
        <taxon>Gunneridae</taxon>
        <taxon>Pentapetalae</taxon>
        <taxon>asterids</taxon>
        <taxon>Ericales</taxon>
        <taxon>Ericaceae</taxon>
        <taxon>Vaccinioideae</taxon>
        <taxon>Vaccinieae</taxon>
        <taxon>Vaccinium</taxon>
    </lineage>
</organism>
<proteinExistence type="predicted"/>
<sequence>MDIDLRLPSGEHDKEEEEPNGIVNMLDADDKLRNGDEGNGSMVDFGDELNIGDGRDMNSPAADMVFKEDTNLEPLSGMEFESHGEAYSFYQEYARSMGFNTAIQNSRRSKTSREFIDAKFACSRYGTKREYEKSLNRQRIRQGNKQEGENSTSRRSCAKTDCKACMHVKRRPDGKWIIHRFEKEHNHELLPAQAVSEQTRKMYAAMARQFAEYKSVVQSRVQRYNDLCQRAMKLGEEGSLSQESYNFALRALEDTYGNCVSVNNSNKNLGETSTSVTAGLLCIEEDQSRTLGKTNRKKNPTKKRKVNSEQDVMTVTEDSLQQMEKLTARPVTLDGYFSPQQSMQGMVQLNLMAPGRDNYYGTPQTIQGLGQLNSIAPNHDGYYNTQPTLHGLGQMDFFRTQAGFTYGIREDPNLRSAHLHDDASRRA</sequence>
<accession>A0ACB7XTM8</accession>